<dbReference type="Gene3D" id="1.20.1050.10">
    <property type="match status" value="1"/>
</dbReference>
<evidence type="ECO:0000259" key="1">
    <source>
        <dbReference type="PROSITE" id="PS50404"/>
    </source>
</evidence>
<gene>
    <name evidence="2" type="ORF">LNKW23_40870</name>
</gene>
<dbReference type="SUPFAM" id="SSF47616">
    <property type="entry name" value="GST C-terminal domain-like"/>
    <property type="match status" value="1"/>
</dbReference>
<dbReference type="EMBL" id="BSYI01000045">
    <property type="protein sequence ID" value="GMG84871.1"/>
    <property type="molecule type" value="Genomic_DNA"/>
</dbReference>
<dbReference type="Pfam" id="PF13410">
    <property type="entry name" value="GST_C_2"/>
    <property type="match status" value="1"/>
</dbReference>
<dbReference type="InterPro" id="IPR004045">
    <property type="entry name" value="Glutathione_S-Trfase_N"/>
</dbReference>
<dbReference type="PROSITE" id="PS50404">
    <property type="entry name" value="GST_NTER"/>
    <property type="match status" value="1"/>
</dbReference>
<keyword evidence="3" id="KW-1185">Reference proteome</keyword>
<reference evidence="2 3" key="1">
    <citation type="submission" date="2023-04" db="EMBL/GenBank/DDBJ databases">
        <title>Marinoamorphus aggregata gen. nov., sp. Nov., isolate from tissue of brittle star Ophioplocus japonicus.</title>
        <authorList>
            <person name="Kawano K."/>
            <person name="Sawayama S."/>
            <person name="Nakagawa S."/>
        </authorList>
    </citation>
    <scope>NUCLEOTIDE SEQUENCE [LARGE SCALE GENOMIC DNA]</scope>
    <source>
        <strain evidence="2 3">NKW23</strain>
    </source>
</reference>
<dbReference type="Gene3D" id="3.40.30.10">
    <property type="entry name" value="Glutaredoxin"/>
    <property type="match status" value="1"/>
</dbReference>
<feature type="domain" description="GST N-terminal" evidence="1">
    <location>
        <begin position="1"/>
        <end position="82"/>
    </location>
</feature>
<dbReference type="Proteomes" id="UP001239909">
    <property type="component" value="Unassembled WGS sequence"/>
</dbReference>
<evidence type="ECO:0000313" key="2">
    <source>
        <dbReference type="EMBL" id="GMG84871.1"/>
    </source>
</evidence>
<evidence type="ECO:0000313" key="3">
    <source>
        <dbReference type="Proteomes" id="UP001239909"/>
    </source>
</evidence>
<dbReference type="SUPFAM" id="SSF52833">
    <property type="entry name" value="Thioredoxin-like"/>
    <property type="match status" value="1"/>
</dbReference>
<proteinExistence type="predicted"/>
<name>A0ABQ6LNS8_9RHOB</name>
<protein>
    <submittedName>
        <fullName evidence="2">Glutathione S-transferase</fullName>
    </submittedName>
</protein>
<dbReference type="RefSeq" id="WP_285674032.1">
    <property type="nucleotide sequence ID" value="NZ_BSYI01000045.1"/>
</dbReference>
<dbReference type="InterPro" id="IPR036249">
    <property type="entry name" value="Thioredoxin-like_sf"/>
</dbReference>
<comment type="caution">
    <text evidence="2">The sequence shown here is derived from an EMBL/GenBank/DDBJ whole genome shotgun (WGS) entry which is preliminary data.</text>
</comment>
<dbReference type="Pfam" id="PF13409">
    <property type="entry name" value="GST_N_2"/>
    <property type="match status" value="1"/>
</dbReference>
<dbReference type="InterPro" id="IPR036282">
    <property type="entry name" value="Glutathione-S-Trfase_C_sf"/>
</dbReference>
<organism evidence="2 3">
    <name type="scientific">Paralimibaculum aggregatum</name>
    <dbReference type="NCBI Taxonomy" id="3036245"/>
    <lineage>
        <taxon>Bacteria</taxon>
        <taxon>Pseudomonadati</taxon>
        <taxon>Pseudomonadota</taxon>
        <taxon>Alphaproteobacteria</taxon>
        <taxon>Rhodobacterales</taxon>
        <taxon>Paracoccaceae</taxon>
        <taxon>Paralimibaculum</taxon>
    </lineage>
</organism>
<accession>A0ABQ6LNS8</accession>
<dbReference type="CDD" id="cd03205">
    <property type="entry name" value="GST_C_6"/>
    <property type="match status" value="1"/>
</dbReference>
<dbReference type="CDD" id="cd03049">
    <property type="entry name" value="GST_N_3"/>
    <property type="match status" value="1"/>
</dbReference>
<sequence>MKLYHSDTSPYVRKVMVALHLAGKAEAVDLVPGSGTPLDPNEGTCSANPLGKVPCLVTDDGLALFDSRVITRHLDATFGIGLYPEGDALWPVLAREALAEGILDAALLVVYEARLRPAELRFSPWVQGQMSKIHRALGVLEGEAGRFGEGFDAGLVAVACALGYLDLRFADLGWREGRPALAGWYEGVAEHPALVATRPA</sequence>